<dbReference type="SUPFAM" id="SSF110849">
    <property type="entry name" value="ParB/Sulfiredoxin"/>
    <property type="match status" value="1"/>
</dbReference>
<organism evidence="1 2">
    <name type="scientific">Posidoniimonas corsicana</name>
    <dbReference type="NCBI Taxonomy" id="1938618"/>
    <lineage>
        <taxon>Bacteria</taxon>
        <taxon>Pseudomonadati</taxon>
        <taxon>Planctomycetota</taxon>
        <taxon>Planctomycetia</taxon>
        <taxon>Pirellulales</taxon>
        <taxon>Lacipirellulaceae</taxon>
        <taxon>Posidoniimonas</taxon>
    </lineage>
</organism>
<evidence type="ECO:0000313" key="1">
    <source>
        <dbReference type="EMBL" id="TWT30345.1"/>
    </source>
</evidence>
<evidence type="ECO:0008006" key="3">
    <source>
        <dbReference type="Google" id="ProtNLM"/>
    </source>
</evidence>
<evidence type="ECO:0000313" key="2">
    <source>
        <dbReference type="Proteomes" id="UP000316714"/>
    </source>
</evidence>
<proteinExistence type="predicted"/>
<dbReference type="InterPro" id="IPR036086">
    <property type="entry name" value="ParB/Sulfiredoxin_sf"/>
</dbReference>
<keyword evidence="2" id="KW-1185">Reference proteome</keyword>
<name>A0A5C5UY21_9BACT</name>
<dbReference type="Proteomes" id="UP000316714">
    <property type="component" value="Unassembled WGS sequence"/>
</dbReference>
<sequence>MNVRDCIKDLRRVRAGELLPHPLNWRTHPERQRVAMAAALGELGYADALVARELPDGSLQLIDGHLRAELTPDAVVPVLVVDLDEAEAQKLLATHDPLAALAGVDRGALASLLENVDTQSDELQSLFDVLAEQANPTGVDVPANLPDLDIPETYQVVVDCADEAEQQQVYQAMREEGRKCRVLTL</sequence>
<gene>
    <name evidence="1" type="ORF">KOR34_49040</name>
</gene>
<dbReference type="OrthoDB" id="292268at2"/>
<dbReference type="EMBL" id="SIHJ01000005">
    <property type="protein sequence ID" value="TWT30345.1"/>
    <property type="molecule type" value="Genomic_DNA"/>
</dbReference>
<reference evidence="1 2" key="1">
    <citation type="submission" date="2019-02" db="EMBL/GenBank/DDBJ databases">
        <title>Deep-cultivation of Planctomycetes and their phenomic and genomic characterization uncovers novel biology.</title>
        <authorList>
            <person name="Wiegand S."/>
            <person name="Jogler M."/>
            <person name="Boedeker C."/>
            <person name="Pinto D."/>
            <person name="Vollmers J."/>
            <person name="Rivas-Marin E."/>
            <person name="Kohn T."/>
            <person name="Peeters S.H."/>
            <person name="Heuer A."/>
            <person name="Rast P."/>
            <person name="Oberbeckmann S."/>
            <person name="Bunk B."/>
            <person name="Jeske O."/>
            <person name="Meyerdierks A."/>
            <person name="Storesund J.E."/>
            <person name="Kallscheuer N."/>
            <person name="Luecker S."/>
            <person name="Lage O.M."/>
            <person name="Pohl T."/>
            <person name="Merkel B.J."/>
            <person name="Hornburger P."/>
            <person name="Mueller R.-W."/>
            <person name="Bruemmer F."/>
            <person name="Labrenz M."/>
            <person name="Spormann A.M."/>
            <person name="Op Den Camp H."/>
            <person name="Overmann J."/>
            <person name="Amann R."/>
            <person name="Jetten M.S.M."/>
            <person name="Mascher T."/>
            <person name="Medema M.H."/>
            <person name="Devos D.P."/>
            <person name="Kaster A.-K."/>
            <person name="Ovreas L."/>
            <person name="Rohde M."/>
            <person name="Galperin M.Y."/>
            <person name="Jogler C."/>
        </authorList>
    </citation>
    <scope>NUCLEOTIDE SEQUENCE [LARGE SCALE GENOMIC DNA]</scope>
    <source>
        <strain evidence="1 2">KOR34</strain>
    </source>
</reference>
<dbReference type="AlphaFoldDB" id="A0A5C5UY21"/>
<comment type="caution">
    <text evidence="1">The sequence shown here is derived from an EMBL/GenBank/DDBJ whole genome shotgun (WGS) entry which is preliminary data.</text>
</comment>
<protein>
    <recommendedName>
        <fullName evidence="3">ParB/Sulfiredoxin domain-containing protein</fullName>
    </recommendedName>
</protein>
<accession>A0A5C5UY21</accession>
<dbReference type="RefSeq" id="WP_146568701.1">
    <property type="nucleotide sequence ID" value="NZ_SIHJ01000005.1"/>
</dbReference>